<dbReference type="EMBL" id="LAVV01006526">
    <property type="protein sequence ID" value="KNZ59491.1"/>
    <property type="molecule type" value="Genomic_DNA"/>
</dbReference>
<feature type="compositionally biased region" description="Acidic residues" evidence="1">
    <location>
        <begin position="61"/>
        <end position="72"/>
    </location>
</feature>
<dbReference type="VEuPathDB" id="FungiDB:VP01_171g4"/>
<evidence type="ECO:0000313" key="3">
    <source>
        <dbReference type="Proteomes" id="UP000037035"/>
    </source>
</evidence>
<sequence>MNDDEAYRSEQPDQSNKKGEGIDLTQTSNGSDSNEFYENGDKGGLDKEEEHDRFLVRGSGEEESGENNDEDE</sequence>
<evidence type="ECO:0000256" key="1">
    <source>
        <dbReference type="SAM" id="MobiDB-lite"/>
    </source>
</evidence>
<organism evidence="2 3">
    <name type="scientific">Puccinia sorghi</name>
    <dbReference type="NCBI Taxonomy" id="27349"/>
    <lineage>
        <taxon>Eukaryota</taxon>
        <taxon>Fungi</taxon>
        <taxon>Dikarya</taxon>
        <taxon>Basidiomycota</taxon>
        <taxon>Pucciniomycotina</taxon>
        <taxon>Pucciniomycetes</taxon>
        <taxon>Pucciniales</taxon>
        <taxon>Pucciniaceae</taxon>
        <taxon>Puccinia</taxon>
    </lineage>
</organism>
<feature type="compositionally biased region" description="Polar residues" evidence="1">
    <location>
        <begin position="24"/>
        <end position="36"/>
    </location>
</feature>
<dbReference type="Proteomes" id="UP000037035">
    <property type="component" value="Unassembled WGS sequence"/>
</dbReference>
<comment type="caution">
    <text evidence="2">The sequence shown here is derived from an EMBL/GenBank/DDBJ whole genome shotgun (WGS) entry which is preliminary data.</text>
</comment>
<name>A0A0L6VFC9_9BASI</name>
<proteinExistence type="predicted"/>
<feature type="compositionally biased region" description="Basic and acidic residues" evidence="1">
    <location>
        <begin position="1"/>
        <end position="21"/>
    </location>
</feature>
<feature type="region of interest" description="Disordered" evidence="1">
    <location>
        <begin position="1"/>
        <end position="72"/>
    </location>
</feature>
<gene>
    <name evidence="2" type="ORF">VP01_171g4</name>
</gene>
<evidence type="ECO:0000313" key="2">
    <source>
        <dbReference type="EMBL" id="KNZ59491.1"/>
    </source>
</evidence>
<accession>A0A0L6VFC9</accession>
<dbReference type="AlphaFoldDB" id="A0A0L6VFC9"/>
<protein>
    <submittedName>
        <fullName evidence="2">Uncharacterized protein</fullName>
    </submittedName>
</protein>
<reference evidence="2 3" key="1">
    <citation type="submission" date="2015-08" db="EMBL/GenBank/DDBJ databases">
        <title>Next Generation Sequencing and Analysis of the Genome of Puccinia sorghi L Schw, the Causal Agent of Maize Common Rust.</title>
        <authorList>
            <person name="Rochi L."/>
            <person name="Burguener G."/>
            <person name="Darino M."/>
            <person name="Turjanski A."/>
            <person name="Kreff E."/>
            <person name="Dieguez M.J."/>
            <person name="Sacco F."/>
        </authorList>
    </citation>
    <scope>NUCLEOTIDE SEQUENCE [LARGE SCALE GENOMIC DNA]</scope>
    <source>
        <strain evidence="2 3">RO10H11247</strain>
    </source>
</reference>
<keyword evidence="3" id="KW-1185">Reference proteome</keyword>
<feature type="compositionally biased region" description="Basic and acidic residues" evidence="1">
    <location>
        <begin position="39"/>
        <end position="55"/>
    </location>
</feature>